<dbReference type="GO" id="GO:0016787">
    <property type="term" value="F:hydrolase activity"/>
    <property type="evidence" value="ECO:0007669"/>
    <property type="project" value="UniProtKB-KW"/>
</dbReference>
<organism evidence="2">
    <name type="scientific">Bifidobacterium dentium</name>
    <dbReference type="NCBI Taxonomy" id="1689"/>
    <lineage>
        <taxon>Bacteria</taxon>
        <taxon>Bacillati</taxon>
        <taxon>Actinomycetota</taxon>
        <taxon>Actinomycetes</taxon>
        <taxon>Bifidobacteriales</taxon>
        <taxon>Bifidobacteriaceae</taxon>
        <taxon>Bifidobacterium</taxon>
    </lineage>
</organism>
<feature type="domain" description="CobQ/CobB/MinD/ParA nucleotide binding" evidence="1">
    <location>
        <begin position="11"/>
        <end position="182"/>
    </location>
</feature>
<dbReference type="InterPro" id="IPR050678">
    <property type="entry name" value="DNA_Partitioning_ATPase"/>
</dbReference>
<evidence type="ECO:0000259" key="1">
    <source>
        <dbReference type="Pfam" id="PF01656"/>
    </source>
</evidence>
<dbReference type="AlphaFoldDB" id="A0A6N2UK66"/>
<proteinExistence type="predicted"/>
<dbReference type="CDD" id="cd02042">
    <property type="entry name" value="ParAB_family"/>
    <property type="match status" value="1"/>
</dbReference>
<dbReference type="InterPro" id="IPR002586">
    <property type="entry name" value="CobQ/CobB/MinD/ParA_Nub-bd_dom"/>
</dbReference>
<keyword evidence="2" id="KW-0378">Hydrolase</keyword>
<dbReference type="Pfam" id="PF01656">
    <property type="entry name" value="CbiA"/>
    <property type="match status" value="1"/>
</dbReference>
<dbReference type="SUPFAM" id="SSF52540">
    <property type="entry name" value="P-loop containing nucleoside triphosphate hydrolases"/>
    <property type="match status" value="1"/>
</dbReference>
<sequence length="208" mass="22371">MSRTARIPRIIAMANMKGGVGKTTSTICTALALSRLGRKVEVRDIDPQGSATLWASKARAAGDPLPFDVLVANRFTVAVPPSDPDTWVLVDTPPSQSDLIAAAVDASTLVVLVSTPGGLDLDRMWETSQAIDRPSSVLLTQVRANTVALRRAERYLAERGLARFDAMIPFRESIRRSSESGRLPNASGYGLVAHELIEAFAGLEQGRM</sequence>
<dbReference type="Gene3D" id="3.40.50.300">
    <property type="entry name" value="P-loop containing nucleotide triphosphate hydrolases"/>
    <property type="match status" value="1"/>
</dbReference>
<dbReference type="PANTHER" id="PTHR13696">
    <property type="entry name" value="P-LOOP CONTAINING NUCLEOSIDE TRIPHOSPHATE HYDROLASE"/>
    <property type="match status" value="1"/>
</dbReference>
<dbReference type="PANTHER" id="PTHR13696:SF52">
    <property type="entry name" value="PARA FAMILY PROTEIN CT_582"/>
    <property type="match status" value="1"/>
</dbReference>
<protein>
    <submittedName>
        <fullName evidence="2">Chromosome-partitioning ATPase Soj</fullName>
        <ecNumber evidence="2">3.6.-.-</ecNumber>
    </submittedName>
</protein>
<reference evidence="2" key="1">
    <citation type="submission" date="2019-11" db="EMBL/GenBank/DDBJ databases">
        <authorList>
            <person name="Feng L."/>
        </authorList>
    </citation>
    <scope>NUCLEOTIDE SEQUENCE</scope>
    <source>
        <strain evidence="2">BdentiumLFYP24</strain>
    </source>
</reference>
<accession>A0A6N2UK66</accession>
<evidence type="ECO:0000313" key="2">
    <source>
        <dbReference type="EMBL" id="VYT18100.1"/>
    </source>
</evidence>
<dbReference type="EMBL" id="CACRSP010000014">
    <property type="protein sequence ID" value="VYT18100.1"/>
    <property type="molecule type" value="Genomic_DNA"/>
</dbReference>
<dbReference type="InterPro" id="IPR027417">
    <property type="entry name" value="P-loop_NTPase"/>
</dbReference>
<dbReference type="EC" id="3.6.-.-" evidence="2"/>
<gene>
    <name evidence="2" type="primary">soj_3</name>
    <name evidence="2" type="ORF">BDLFYP24_00422</name>
</gene>
<name>A0A6N2UK66_9BIFI</name>
<dbReference type="RefSeq" id="WP_034520575.1">
    <property type="nucleotide sequence ID" value="NZ_CACRSP010000014.1"/>
</dbReference>